<dbReference type="GO" id="GO:0005829">
    <property type="term" value="C:cytosol"/>
    <property type="evidence" value="ECO:0007669"/>
    <property type="project" value="TreeGrafter"/>
</dbReference>
<dbReference type="SUPFAM" id="SSF52540">
    <property type="entry name" value="P-loop containing nucleoside triphosphate hydrolases"/>
    <property type="match status" value="1"/>
</dbReference>
<comment type="caution">
    <text evidence="7">The sequence shown here is derived from an EMBL/GenBank/DDBJ whole genome shotgun (WGS) entry which is preliminary data.</text>
</comment>
<keyword evidence="3 5" id="KW-0347">Helicase</keyword>
<keyword evidence="4 5" id="KW-0067">ATP-binding</keyword>
<evidence type="ECO:0000313" key="7">
    <source>
        <dbReference type="EMBL" id="MBB4934996.1"/>
    </source>
</evidence>
<sequence>MPDQLPGHAPTQVTDPEIEAERAFLATARAALHTMREDVLTTETVQDSSEDADYTFTNRTLAADRSRRADALVDFDDAPLFFGRVDYPAGTIYEADPDDPRSHTRTPESDRVYIGRRHVHDAGGSPLVIDWRAGISTAFYRATPDDPQGVRLRRRFGFSDSAELTAYEDEPLTADTPGTGAEGAILDSEIERPRSGPMRDIVSTIQPEQDDLVRAPLRPALCVQGAPGTGKTAVGLHRIAYLLYTQRDQLRQDGGVVILGPNRSFLSYIRKVLPALGEVGVRQATIEELLDRVPVRRTEDQHAERVKGDARMAEVLARDLWSRVRPPEETLVVERGARKWRVPSDELAETLTELRERRISYGAGPNLLVQRIAHLVMRRIENAGEACDSRTFNELRRNRSISAAARAMWPKADPIRLVLGLLTDPERLARAADGILTPEEQTAIRLPGRPRSPKSAKWSAADLALIDEAASLIGRPDTIGHIVVDEAQDLSPMQCRVIARRCTRGSLTVLGDIAQATGASAAGDWQALLAHLGQADDARLAVLDRGFRVPAQIIDYAARLLPEIAPGLGAPSGVRKAPGSLVVTGATAPEVLDRVTLACRGALKGDGSVGVVAADADIPAIHQRLTNEGLDTALAGETEDALEAARLVCVPASLVKGLEFDSVIVAEPARIVAAEPRGLHRLYVALTRAVSALEVVHAEPLPEALDQPAG</sequence>
<proteinExistence type="predicted"/>
<dbReference type="GO" id="GO:0005524">
    <property type="term" value="F:ATP binding"/>
    <property type="evidence" value="ECO:0007669"/>
    <property type="project" value="UniProtKB-UniRule"/>
</dbReference>
<organism evidence="7 8">
    <name type="scientific">Lipingzhangella halophila</name>
    <dbReference type="NCBI Taxonomy" id="1783352"/>
    <lineage>
        <taxon>Bacteria</taxon>
        <taxon>Bacillati</taxon>
        <taxon>Actinomycetota</taxon>
        <taxon>Actinomycetes</taxon>
        <taxon>Streptosporangiales</taxon>
        <taxon>Nocardiopsidaceae</taxon>
        <taxon>Lipingzhangella</taxon>
    </lineage>
</organism>
<evidence type="ECO:0000256" key="1">
    <source>
        <dbReference type="ARBA" id="ARBA00022741"/>
    </source>
</evidence>
<dbReference type="EMBL" id="JACHJT010000002">
    <property type="protein sequence ID" value="MBB4934996.1"/>
    <property type="molecule type" value="Genomic_DNA"/>
</dbReference>
<dbReference type="RefSeq" id="WP_184584785.1">
    <property type="nucleotide sequence ID" value="NZ_JACHJT010000002.1"/>
</dbReference>
<dbReference type="Pfam" id="PF13245">
    <property type="entry name" value="AAA_19"/>
    <property type="match status" value="1"/>
</dbReference>
<feature type="domain" description="UvrD-like helicase ATP-binding" evidence="6">
    <location>
        <begin position="204"/>
        <end position="550"/>
    </location>
</feature>
<dbReference type="InterPro" id="IPR014016">
    <property type="entry name" value="UvrD-like_ATP-bd"/>
</dbReference>
<feature type="binding site" evidence="5">
    <location>
        <begin position="225"/>
        <end position="232"/>
    </location>
    <ligand>
        <name>ATP</name>
        <dbReference type="ChEBI" id="CHEBI:30616"/>
    </ligand>
</feature>
<dbReference type="AlphaFoldDB" id="A0A7W7W5P7"/>
<evidence type="ECO:0000256" key="2">
    <source>
        <dbReference type="ARBA" id="ARBA00022801"/>
    </source>
</evidence>
<dbReference type="PROSITE" id="PS51198">
    <property type="entry name" value="UVRD_HELICASE_ATP_BIND"/>
    <property type="match status" value="1"/>
</dbReference>
<keyword evidence="2 5" id="KW-0378">Hydrolase</keyword>
<gene>
    <name evidence="7" type="ORF">F4561_005890</name>
</gene>
<evidence type="ECO:0000259" key="6">
    <source>
        <dbReference type="PROSITE" id="PS51198"/>
    </source>
</evidence>
<dbReference type="Gene3D" id="3.40.50.300">
    <property type="entry name" value="P-loop containing nucleotide triphosphate hydrolases"/>
    <property type="match status" value="2"/>
</dbReference>
<dbReference type="PANTHER" id="PTHR11070">
    <property type="entry name" value="UVRD / RECB / PCRA DNA HELICASE FAMILY MEMBER"/>
    <property type="match status" value="1"/>
</dbReference>
<keyword evidence="8" id="KW-1185">Reference proteome</keyword>
<evidence type="ECO:0000313" key="8">
    <source>
        <dbReference type="Proteomes" id="UP000523007"/>
    </source>
</evidence>
<dbReference type="InterPro" id="IPR027417">
    <property type="entry name" value="P-loop_NTPase"/>
</dbReference>
<name>A0A7W7W5P7_9ACTN</name>
<dbReference type="Proteomes" id="UP000523007">
    <property type="component" value="Unassembled WGS sequence"/>
</dbReference>
<accession>A0A7W7W5P7</accession>
<protein>
    <submittedName>
        <fullName evidence="7">DNA helicase IV</fullName>
    </submittedName>
</protein>
<evidence type="ECO:0000256" key="3">
    <source>
        <dbReference type="ARBA" id="ARBA00022806"/>
    </source>
</evidence>
<keyword evidence="1 5" id="KW-0547">Nucleotide-binding</keyword>
<dbReference type="GO" id="GO:0000725">
    <property type="term" value="P:recombinational repair"/>
    <property type="evidence" value="ECO:0007669"/>
    <property type="project" value="TreeGrafter"/>
</dbReference>
<dbReference type="GO" id="GO:0043138">
    <property type="term" value="F:3'-5' DNA helicase activity"/>
    <property type="evidence" value="ECO:0007669"/>
    <property type="project" value="TreeGrafter"/>
</dbReference>
<dbReference type="GO" id="GO:0016787">
    <property type="term" value="F:hydrolase activity"/>
    <property type="evidence" value="ECO:0007669"/>
    <property type="project" value="UniProtKB-UniRule"/>
</dbReference>
<evidence type="ECO:0000256" key="5">
    <source>
        <dbReference type="PROSITE-ProRule" id="PRU00560"/>
    </source>
</evidence>
<reference evidence="7 8" key="1">
    <citation type="submission" date="2020-08" db="EMBL/GenBank/DDBJ databases">
        <title>Sequencing the genomes of 1000 actinobacteria strains.</title>
        <authorList>
            <person name="Klenk H.-P."/>
        </authorList>
    </citation>
    <scope>NUCLEOTIDE SEQUENCE [LARGE SCALE GENOMIC DNA]</scope>
    <source>
        <strain evidence="7 8">DSM 102030</strain>
    </source>
</reference>
<evidence type="ECO:0000256" key="4">
    <source>
        <dbReference type="ARBA" id="ARBA00022840"/>
    </source>
</evidence>
<dbReference type="PANTHER" id="PTHR11070:SF45">
    <property type="entry name" value="DNA 3'-5' HELICASE"/>
    <property type="match status" value="1"/>
</dbReference>
<dbReference type="InterPro" id="IPR000212">
    <property type="entry name" value="DNA_helicase_UvrD/REP"/>
</dbReference>
<dbReference type="GO" id="GO:0003677">
    <property type="term" value="F:DNA binding"/>
    <property type="evidence" value="ECO:0007669"/>
    <property type="project" value="InterPro"/>
</dbReference>